<gene>
    <name evidence="1" type="ORF">MARPO_0033s0060</name>
</gene>
<dbReference type="Gramene" id="Mp1g16000.1">
    <property type="protein sequence ID" value="Mp1g16000.1.cds1"/>
    <property type="gene ID" value="Mp1g16000"/>
</dbReference>
<dbReference type="EMBL" id="KZ772705">
    <property type="protein sequence ID" value="PTQ41650.1"/>
    <property type="molecule type" value="Genomic_DNA"/>
</dbReference>
<organism evidence="1 2">
    <name type="scientific">Marchantia polymorpha</name>
    <name type="common">Common liverwort</name>
    <name type="synonym">Marchantia aquatica</name>
    <dbReference type="NCBI Taxonomy" id="3197"/>
    <lineage>
        <taxon>Eukaryota</taxon>
        <taxon>Viridiplantae</taxon>
        <taxon>Streptophyta</taxon>
        <taxon>Embryophyta</taxon>
        <taxon>Marchantiophyta</taxon>
        <taxon>Marchantiopsida</taxon>
        <taxon>Marchantiidae</taxon>
        <taxon>Marchantiales</taxon>
        <taxon>Marchantiaceae</taxon>
        <taxon>Marchantia</taxon>
    </lineage>
</organism>
<proteinExistence type="predicted"/>
<protein>
    <submittedName>
        <fullName evidence="1">Uncharacterized protein</fullName>
    </submittedName>
</protein>
<reference evidence="2" key="1">
    <citation type="journal article" date="2017" name="Cell">
        <title>Insights into land plant evolution garnered from the Marchantia polymorpha genome.</title>
        <authorList>
            <person name="Bowman J.L."/>
            <person name="Kohchi T."/>
            <person name="Yamato K.T."/>
            <person name="Jenkins J."/>
            <person name="Shu S."/>
            <person name="Ishizaki K."/>
            <person name="Yamaoka S."/>
            <person name="Nishihama R."/>
            <person name="Nakamura Y."/>
            <person name="Berger F."/>
            <person name="Adam C."/>
            <person name="Aki S.S."/>
            <person name="Althoff F."/>
            <person name="Araki T."/>
            <person name="Arteaga-Vazquez M.A."/>
            <person name="Balasubrmanian S."/>
            <person name="Barry K."/>
            <person name="Bauer D."/>
            <person name="Boehm C.R."/>
            <person name="Briginshaw L."/>
            <person name="Caballero-Perez J."/>
            <person name="Catarino B."/>
            <person name="Chen F."/>
            <person name="Chiyoda S."/>
            <person name="Chovatia M."/>
            <person name="Davies K.M."/>
            <person name="Delmans M."/>
            <person name="Demura T."/>
            <person name="Dierschke T."/>
            <person name="Dolan L."/>
            <person name="Dorantes-Acosta A.E."/>
            <person name="Eklund D.M."/>
            <person name="Florent S.N."/>
            <person name="Flores-Sandoval E."/>
            <person name="Fujiyama A."/>
            <person name="Fukuzawa H."/>
            <person name="Galik B."/>
            <person name="Grimanelli D."/>
            <person name="Grimwood J."/>
            <person name="Grossniklaus U."/>
            <person name="Hamada T."/>
            <person name="Haseloff J."/>
            <person name="Hetherington A.J."/>
            <person name="Higo A."/>
            <person name="Hirakawa Y."/>
            <person name="Hundley H.N."/>
            <person name="Ikeda Y."/>
            <person name="Inoue K."/>
            <person name="Inoue S.I."/>
            <person name="Ishida S."/>
            <person name="Jia Q."/>
            <person name="Kakita M."/>
            <person name="Kanazawa T."/>
            <person name="Kawai Y."/>
            <person name="Kawashima T."/>
            <person name="Kennedy M."/>
            <person name="Kinose K."/>
            <person name="Kinoshita T."/>
            <person name="Kohara Y."/>
            <person name="Koide E."/>
            <person name="Komatsu K."/>
            <person name="Kopischke S."/>
            <person name="Kubo M."/>
            <person name="Kyozuka J."/>
            <person name="Lagercrantz U."/>
            <person name="Lin S.S."/>
            <person name="Lindquist E."/>
            <person name="Lipzen A.M."/>
            <person name="Lu C.W."/>
            <person name="De Luna E."/>
            <person name="Martienssen R.A."/>
            <person name="Minamino N."/>
            <person name="Mizutani M."/>
            <person name="Mizutani M."/>
            <person name="Mochizuki N."/>
            <person name="Monte I."/>
            <person name="Mosher R."/>
            <person name="Nagasaki H."/>
            <person name="Nakagami H."/>
            <person name="Naramoto S."/>
            <person name="Nishitani K."/>
            <person name="Ohtani M."/>
            <person name="Okamoto T."/>
            <person name="Okumura M."/>
            <person name="Phillips J."/>
            <person name="Pollak B."/>
            <person name="Reinders A."/>
            <person name="Rovekamp M."/>
            <person name="Sano R."/>
            <person name="Sawa S."/>
            <person name="Schmid M.W."/>
            <person name="Shirakawa M."/>
            <person name="Solano R."/>
            <person name="Spunde A."/>
            <person name="Suetsugu N."/>
            <person name="Sugano S."/>
            <person name="Sugiyama A."/>
            <person name="Sun R."/>
            <person name="Suzuki Y."/>
            <person name="Takenaka M."/>
            <person name="Takezawa D."/>
            <person name="Tomogane H."/>
            <person name="Tsuzuki M."/>
            <person name="Ueda T."/>
            <person name="Umeda M."/>
            <person name="Ward J.M."/>
            <person name="Watanabe Y."/>
            <person name="Yazaki K."/>
            <person name="Yokoyama R."/>
            <person name="Yoshitake Y."/>
            <person name="Yotsui I."/>
            <person name="Zachgo S."/>
            <person name="Schmutz J."/>
        </authorList>
    </citation>
    <scope>NUCLEOTIDE SEQUENCE [LARGE SCALE GENOMIC DNA]</scope>
    <source>
        <strain evidence="2">Tak-1</strain>
    </source>
</reference>
<dbReference type="AlphaFoldDB" id="A0A2R6X6B9"/>
<name>A0A2R6X6B9_MARPO</name>
<accession>A0A2R6X6B9</accession>
<sequence length="149" mass="16975">MAPVSTLPLSRDGRVPVRFVLASTTFTCDNRYDYCTFFLPSDISLARQLLTRGACFRRCPTRLSGHVAVFESQDLPADRTGYRFRTSRALFAHECLVQVSVNPRCRKPRDAKHGLVLSCPDFGVSACGGQRRVLIDTWYRDFAFTTMRW</sequence>
<evidence type="ECO:0000313" key="1">
    <source>
        <dbReference type="EMBL" id="PTQ41650.1"/>
    </source>
</evidence>
<dbReference type="Proteomes" id="UP000244005">
    <property type="component" value="Unassembled WGS sequence"/>
</dbReference>
<keyword evidence="2" id="KW-1185">Reference proteome</keyword>
<evidence type="ECO:0000313" key="2">
    <source>
        <dbReference type="Proteomes" id="UP000244005"/>
    </source>
</evidence>